<organism evidence="1 2">
    <name type="scientific">Nicotiana tabacum</name>
    <name type="common">Common tobacco</name>
    <dbReference type="NCBI Taxonomy" id="4097"/>
    <lineage>
        <taxon>Eukaryota</taxon>
        <taxon>Viridiplantae</taxon>
        <taxon>Streptophyta</taxon>
        <taxon>Embryophyta</taxon>
        <taxon>Tracheophyta</taxon>
        <taxon>Spermatophyta</taxon>
        <taxon>Magnoliopsida</taxon>
        <taxon>eudicotyledons</taxon>
        <taxon>Gunneridae</taxon>
        <taxon>Pentapetalae</taxon>
        <taxon>asterids</taxon>
        <taxon>lamiids</taxon>
        <taxon>Solanales</taxon>
        <taxon>Solanaceae</taxon>
        <taxon>Nicotianoideae</taxon>
        <taxon>Nicotianeae</taxon>
        <taxon>Nicotiana</taxon>
    </lineage>
</organism>
<evidence type="ECO:0000313" key="2">
    <source>
        <dbReference type="RefSeq" id="XP_075075893.1"/>
    </source>
</evidence>
<dbReference type="RefSeq" id="XP_075075893.1">
    <property type="nucleotide sequence ID" value="XM_075219792.1"/>
</dbReference>
<name>A0AC58RT69_TOBAC</name>
<sequence length="227" mass="26061">MADDVDEELDSPPPRCSIRDNFDITKINKAGFKLEYVAPDVHVKSSITHIELEDITSEINDKRIYSETLEQHGISKIAMLKNGIILVRFETVAGKNNVLPRNIFHFYNKPFIVKVWNPDMELSKEEIQTVPIWIKLPGLDFKYCSPKGLSKIGSLVGRPLMVDQNTKWKIGLNFARLLLKVGMDTKLADSVAFRNEKGYLMKQKVLYDWRSTLCKLSSIPEARCYRL</sequence>
<accession>A0AC58RT69</accession>
<reference evidence="2" key="2">
    <citation type="submission" date="2025-08" db="UniProtKB">
        <authorList>
            <consortium name="RefSeq"/>
        </authorList>
    </citation>
    <scope>IDENTIFICATION</scope>
    <source>
        <tissue evidence="2">Leaf</tissue>
    </source>
</reference>
<proteinExistence type="predicted"/>
<keyword evidence="1" id="KW-1185">Reference proteome</keyword>
<dbReference type="Proteomes" id="UP000790787">
    <property type="component" value="Chromosome 1"/>
</dbReference>
<protein>
    <submittedName>
        <fullName evidence="2">Uncharacterized protein LOC142162827</fullName>
    </submittedName>
</protein>
<gene>
    <name evidence="2" type="primary">LOC142162827</name>
</gene>
<evidence type="ECO:0000313" key="1">
    <source>
        <dbReference type="Proteomes" id="UP000790787"/>
    </source>
</evidence>
<reference evidence="1" key="1">
    <citation type="journal article" date="2014" name="Nat. Commun.">
        <title>The tobacco genome sequence and its comparison with those of tomato and potato.</title>
        <authorList>
            <person name="Sierro N."/>
            <person name="Battey J.N."/>
            <person name="Ouadi S."/>
            <person name="Bakaher N."/>
            <person name="Bovet L."/>
            <person name="Willig A."/>
            <person name="Goepfert S."/>
            <person name="Peitsch M.C."/>
            <person name="Ivanov N.V."/>
        </authorList>
    </citation>
    <scope>NUCLEOTIDE SEQUENCE [LARGE SCALE GENOMIC DNA]</scope>
</reference>